<reference evidence="4" key="1">
    <citation type="journal article" date="2019" name="Int. J. Syst. Evol. Microbiol.">
        <title>The Global Catalogue of Microorganisms (GCM) 10K type strain sequencing project: providing services to taxonomists for standard genome sequencing and annotation.</title>
        <authorList>
            <consortium name="The Broad Institute Genomics Platform"/>
            <consortium name="The Broad Institute Genome Sequencing Center for Infectious Disease"/>
            <person name="Wu L."/>
            <person name="Ma J."/>
        </authorList>
    </citation>
    <scope>NUCLEOTIDE SEQUENCE [LARGE SCALE GENOMIC DNA]</scope>
    <source>
        <strain evidence="4">CCUG 59858</strain>
    </source>
</reference>
<dbReference type="InterPro" id="IPR050222">
    <property type="entry name" value="MATE_MdtK"/>
</dbReference>
<dbReference type="PANTHER" id="PTHR43298:SF2">
    <property type="entry name" value="FMN_FAD EXPORTER YEEO-RELATED"/>
    <property type="match status" value="1"/>
</dbReference>
<dbReference type="Proteomes" id="UP001595758">
    <property type="component" value="Unassembled WGS sequence"/>
</dbReference>
<dbReference type="Pfam" id="PF01554">
    <property type="entry name" value="MatE"/>
    <property type="match status" value="2"/>
</dbReference>
<keyword evidence="2" id="KW-1133">Transmembrane helix</keyword>
<feature type="transmembrane region" description="Helical" evidence="2">
    <location>
        <begin position="314"/>
        <end position="336"/>
    </location>
</feature>
<feature type="transmembrane region" description="Helical" evidence="2">
    <location>
        <begin position="46"/>
        <end position="70"/>
    </location>
</feature>
<feature type="transmembrane region" description="Helical" evidence="2">
    <location>
        <begin position="240"/>
        <end position="270"/>
    </location>
</feature>
<dbReference type="EMBL" id="JBHSAB010000022">
    <property type="protein sequence ID" value="MFC3909251.1"/>
    <property type="molecule type" value="Genomic_DNA"/>
</dbReference>
<dbReference type="PANTHER" id="PTHR43298">
    <property type="entry name" value="MULTIDRUG RESISTANCE PROTEIN NORM-RELATED"/>
    <property type="match status" value="1"/>
</dbReference>
<keyword evidence="2" id="KW-0472">Membrane</keyword>
<feature type="transmembrane region" description="Helical" evidence="2">
    <location>
        <begin position="422"/>
        <end position="440"/>
    </location>
</feature>
<dbReference type="RefSeq" id="WP_382343288.1">
    <property type="nucleotide sequence ID" value="NZ_JBHSAB010000022.1"/>
</dbReference>
<keyword evidence="2" id="KW-0812">Transmembrane</keyword>
<evidence type="ECO:0000256" key="2">
    <source>
        <dbReference type="SAM" id="Phobius"/>
    </source>
</evidence>
<feature type="transmembrane region" description="Helical" evidence="2">
    <location>
        <begin position="397"/>
        <end position="416"/>
    </location>
</feature>
<feature type="transmembrane region" description="Helical" evidence="2">
    <location>
        <begin position="161"/>
        <end position="180"/>
    </location>
</feature>
<proteinExistence type="predicted"/>
<keyword evidence="4" id="KW-1185">Reference proteome</keyword>
<evidence type="ECO:0000256" key="1">
    <source>
        <dbReference type="ARBA" id="ARBA00022448"/>
    </source>
</evidence>
<evidence type="ECO:0000313" key="3">
    <source>
        <dbReference type="EMBL" id="MFC3909251.1"/>
    </source>
</evidence>
<comment type="caution">
    <text evidence="3">The sequence shown here is derived from an EMBL/GenBank/DDBJ whole genome shotgun (WGS) entry which is preliminary data.</text>
</comment>
<protein>
    <submittedName>
        <fullName evidence="3">MATE family efflux transporter</fullName>
    </submittedName>
</protein>
<organism evidence="3 4">
    <name type="scientific">Legionella dresdenensis</name>
    <dbReference type="NCBI Taxonomy" id="450200"/>
    <lineage>
        <taxon>Bacteria</taxon>
        <taxon>Pseudomonadati</taxon>
        <taxon>Pseudomonadota</taxon>
        <taxon>Gammaproteobacteria</taxon>
        <taxon>Legionellales</taxon>
        <taxon>Legionellaceae</taxon>
        <taxon>Legionella</taxon>
    </lineage>
</organism>
<feature type="transmembrane region" description="Helical" evidence="2">
    <location>
        <begin position="90"/>
        <end position="109"/>
    </location>
</feature>
<name>A0ABV8CGH3_9GAMM</name>
<dbReference type="InterPro" id="IPR002528">
    <property type="entry name" value="MATE_fam"/>
</dbReference>
<gene>
    <name evidence="3" type="ORF">ACFORL_09220</name>
</gene>
<keyword evidence="1" id="KW-0813">Transport</keyword>
<feature type="transmembrane region" description="Helical" evidence="2">
    <location>
        <begin position="356"/>
        <end position="377"/>
    </location>
</feature>
<feature type="transmembrane region" description="Helical" evidence="2">
    <location>
        <begin position="200"/>
        <end position="219"/>
    </location>
</feature>
<feature type="transmembrane region" description="Helical" evidence="2">
    <location>
        <begin position="12"/>
        <end position="34"/>
    </location>
</feature>
<accession>A0ABV8CGH3</accession>
<sequence>MNKTFLLIQAKNLAAIALPISAGRLINIAGNFIVMMMVAQYGKQQLAAGMLAVSSTIAVQTFASTIFYAIAIRIRYCYGQNQPLHTVGRLVNNSIWLALVIGIIAVLALDNMDKLLVALGQERELVSLAKGYFHYAALAMLPLLIMTIFGQFHIGIGKPRFALLVEAISLPLNLLIAYGTVSGHFGLPASGLAGVSQANLAVQSLMSIAVLISVYFQPANRPYQLFSNLFRIDWSICRSLLTLGLPIGLQFGGELSAMAAASYLMGYYGVDAMAALQISNQYSIIIIMLNFGLAQALSLVVSEAYGRQETAESIALILKAALLLFMLYMVPVIILFSTCYSRFAEFYLGVGALQPHFEYLIQAFFTISALFLILDGIRNAISSALRGLHDSRTASRINLTTLWLISLPASGLAVFVFNGSPVTLRLSFMSGFIVAVFWLVRPLTRHFQSSLDFSAA</sequence>
<evidence type="ECO:0000313" key="4">
    <source>
        <dbReference type="Proteomes" id="UP001595758"/>
    </source>
</evidence>
<feature type="transmembrane region" description="Helical" evidence="2">
    <location>
        <begin position="282"/>
        <end position="302"/>
    </location>
</feature>
<feature type="transmembrane region" description="Helical" evidence="2">
    <location>
        <begin position="132"/>
        <end position="149"/>
    </location>
</feature>